<evidence type="ECO:0000256" key="4">
    <source>
        <dbReference type="ARBA" id="ARBA00022737"/>
    </source>
</evidence>
<dbReference type="Pfam" id="PF13237">
    <property type="entry name" value="Fer4_10"/>
    <property type="match status" value="1"/>
</dbReference>
<evidence type="ECO:0000313" key="9">
    <source>
        <dbReference type="EMBL" id="HGS05715.1"/>
    </source>
</evidence>
<organism evidence="9">
    <name type="scientific">Desulfobacca acetoxidans</name>
    <dbReference type="NCBI Taxonomy" id="60893"/>
    <lineage>
        <taxon>Bacteria</taxon>
        <taxon>Pseudomonadati</taxon>
        <taxon>Thermodesulfobacteriota</taxon>
        <taxon>Desulfobaccia</taxon>
        <taxon>Desulfobaccales</taxon>
        <taxon>Desulfobaccaceae</taxon>
        <taxon>Desulfobacca</taxon>
    </lineage>
</organism>
<feature type="domain" description="4Fe-4S ferredoxin-type" evidence="8">
    <location>
        <begin position="3"/>
        <end position="32"/>
    </location>
</feature>
<comment type="caution">
    <text evidence="9">The sequence shown here is derived from an EMBL/GenBank/DDBJ whole genome shotgun (WGS) entry which is preliminary data.</text>
</comment>
<evidence type="ECO:0000256" key="5">
    <source>
        <dbReference type="ARBA" id="ARBA00022982"/>
    </source>
</evidence>
<gene>
    <name evidence="9" type="ORF">ENT08_08290</name>
</gene>
<dbReference type="GO" id="GO:0051539">
    <property type="term" value="F:4 iron, 4 sulfur cluster binding"/>
    <property type="evidence" value="ECO:0007669"/>
    <property type="project" value="UniProtKB-KW"/>
</dbReference>
<name>A0A7V4LD50_9BACT</name>
<proteinExistence type="predicted"/>
<evidence type="ECO:0000256" key="3">
    <source>
        <dbReference type="ARBA" id="ARBA00022723"/>
    </source>
</evidence>
<dbReference type="InterPro" id="IPR017900">
    <property type="entry name" value="4Fe4S_Fe_S_CS"/>
</dbReference>
<protein>
    <submittedName>
        <fullName evidence="9">4Fe-4S dicluster domain-containing protein</fullName>
    </submittedName>
</protein>
<dbReference type="PROSITE" id="PS51379">
    <property type="entry name" value="4FE4S_FER_2"/>
    <property type="match status" value="2"/>
</dbReference>
<keyword evidence="7" id="KW-0411">Iron-sulfur</keyword>
<dbReference type="InterPro" id="IPR050572">
    <property type="entry name" value="Fe-S_Ferredoxin"/>
</dbReference>
<dbReference type="Gene3D" id="3.30.70.20">
    <property type="match status" value="2"/>
</dbReference>
<dbReference type="PANTHER" id="PTHR43687">
    <property type="entry name" value="ADENYLYLSULFATE REDUCTASE, BETA SUBUNIT"/>
    <property type="match status" value="1"/>
</dbReference>
<sequence length="62" mass="6610">MGWRVEVDADKCTGDEECVNVCPTGVFEMQEGKAVPVNEDECLGCESCIEVCPSGAIVVTEV</sequence>
<reference evidence="9" key="1">
    <citation type="journal article" date="2020" name="mSystems">
        <title>Genome- and Community-Level Interaction Insights into Carbon Utilization and Element Cycling Functions of Hydrothermarchaeota in Hydrothermal Sediment.</title>
        <authorList>
            <person name="Zhou Z."/>
            <person name="Liu Y."/>
            <person name="Xu W."/>
            <person name="Pan J."/>
            <person name="Luo Z.H."/>
            <person name="Li M."/>
        </authorList>
    </citation>
    <scope>NUCLEOTIDE SEQUENCE [LARGE SCALE GENOMIC DNA]</scope>
    <source>
        <strain evidence="9">SpSt-548</strain>
    </source>
</reference>
<evidence type="ECO:0000256" key="6">
    <source>
        <dbReference type="ARBA" id="ARBA00023004"/>
    </source>
</evidence>
<dbReference type="InterPro" id="IPR017896">
    <property type="entry name" value="4Fe4S_Fe-S-bd"/>
</dbReference>
<keyword evidence="3" id="KW-0479">Metal-binding</keyword>
<keyword evidence="5" id="KW-0249">Electron transport</keyword>
<evidence type="ECO:0000259" key="8">
    <source>
        <dbReference type="PROSITE" id="PS51379"/>
    </source>
</evidence>
<feature type="domain" description="4Fe-4S ferredoxin-type" evidence="8">
    <location>
        <begin position="33"/>
        <end position="62"/>
    </location>
</feature>
<accession>A0A7V4LD50</accession>
<dbReference type="SUPFAM" id="SSF54862">
    <property type="entry name" value="4Fe-4S ferredoxins"/>
    <property type="match status" value="1"/>
</dbReference>
<keyword evidence="2" id="KW-0004">4Fe-4S</keyword>
<evidence type="ECO:0000256" key="7">
    <source>
        <dbReference type="ARBA" id="ARBA00023014"/>
    </source>
</evidence>
<dbReference type="EMBL" id="DSXI01000490">
    <property type="protein sequence ID" value="HGS05715.1"/>
    <property type="molecule type" value="Genomic_DNA"/>
</dbReference>
<keyword evidence="4" id="KW-0677">Repeat</keyword>
<evidence type="ECO:0000256" key="1">
    <source>
        <dbReference type="ARBA" id="ARBA00022448"/>
    </source>
</evidence>
<keyword evidence="6" id="KW-0408">Iron</keyword>
<dbReference type="PROSITE" id="PS00198">
    <property type="entry name" value="4FE4S_FER_1"/>
    <property type="match status" value="1"/>
</dbReference>
<dbReference type="AlphaFoldDB" id="A0A7V4LD50"/>
<dbReference type="GO" id="GO:0046872">
    <property type="term" value="F:metal ion binding"/>
    <property type="evidence" value="ECO:0007669"/>
    <property type="project" value="UniProtKB-KW"/>
</dbReference>
<evidence type="ECO:0000256" key="2">
    <source>
        <dbReference type="ARBA" id="ARBA00022485"/>
    </source>
</evidence>
<dbReference type="PANTHER" id="PTHR43687:SF6">
    <property type="entry name" value="L-ASPARTATE SEMIALDEHYDE SULFURTRANSFERASE IRON-SULFUR SUBUNIT"/>
    <property type="match status" value="1"/>
</dbReference>
<keyword evidence="1" id="KW-0813">Transport</keyword>